<comment type="function">
    <text evidence="2 5">Catalyzes the epimerization of the C3' and C5'positions of dTDP-6-deoxy-D-xylo-4-hexulose, forming dTDP-6-deoxy-L-lyxo-4-hexulose.</text>
</comment>
<dbReference type="RefSeq" id="WP_188690598.1">
    <property type="nucleotide sequence ID" value="NZ_BMLY01000002.1"/>
</dbReference>
<reference evidence="7" key="1">
    <citation type="journal article" date="2019" name="Int. J. Syst. Evol. Microbiol.">
        <title>The Global Catalogue of Microorganisms (GCM) 10K type strain sequencing project: providing services to taxonomists for standard genome sequencing and annotation.</title>
        <authorList>
            <consortium name="The Broad Institute Genomics Platform"/>
            <consortium name="The Broad Institute Genome Sequencing Center for Infectious Disease"/>
            <person name="Wu L."/>
            <person name="Ma J."/>
        </authorList>
    </citation>
    <scope>NUCLEOTIDE SEQUENCE [LARGE SCALE GENOMIC DNA]</scope>
    <source>
        <strain evidence="7">CGMCC 1.8860</strain>
    </source>
</reference>
<protein>
    <recommendedName>
        <fullName evidence="4 5">dTDP-4-dehydrorhamnose 3,5-epimerase</fullName>
        <ecNumber evidence="3 5">5.1.3.13</ecNumber>
    </recommendedName>
    <alternativeName>
        <fullName evidence="5">Thymidine diphospho-4-keto-rhamnose 3,5-epimerase</fullName>
    </alternativeName>
</protein>
<comment type="similarity">
    <text evidence="5">Belongs to the dTDP-4-dehydrorhamnose 3,5-epimerase family.</text>
</comment>
<dbReference type="Proteomes" id="UP000621859">
    <property type="component" value="Unassembled WGS sequence"/>
</dbReference>
<evidence type="ECO:0000256" key="5">
    <source>
        <dbReference type="RuleBase" id="RU364069"/>
    </source>
</evidence>
<keyword evidence="7" id="KW-1185">Reference proteome</keyword>
<sequence length="184" mass="21244">MQVIDTELADVKILEPKVFKDERGFFFESFNQLKFAQAIGRDVVFVQDNHSRSSKGVLRGLHYQTARPQDKLVRVLRGEVFDVVVDLRHGSPTWGRWEGHLLSEQNKRQLWIPGGFAHGFLAMSEDAEVAYKVTEYWYPEHERTLLWRDPDLAIVWPLTGQVLCSPKDELGGLFADFDVSNFSY</sequence>
<evidence type="ECO:0000256" key="4">
    <source>
        <dbReference type="ARBA" id="ARBA00019595"/>
    </source>
</evidence>
<dbReference type="CDD" id="cd00438">
    <property type="entry name" value="cupin_RmlC"/>
    <property type="match status" value="1"/>
</dbReference>
<gene>
    <name evidence="6" type="primary">rmlC</name>
    <name evidence="6" type="ORF">GCM10010971_12650</name>
</gene>
<comment type="pathway">
    <text evidence="5">Carbohydrate biosynthesis; dTDP-L-rhamnose biosynthesis.</text>
</comment>
<dbReference type="PANTHER" id="PTHR21047">
    <property type="entry name" value="DTDP-6-DEOXY-D-GLUCOSE-3,5 EPIMERASE"/>
    <property type="match status" value="1"/>
</dbReference>
<proteinExistence type="inferred from homology"/>
<dbReference type="Pfam" id="PF00908">
    <property type="entry name" value="dTDP_sugar_isom"/>
    <property type="match status" value="1"/>
</dbReference>
<evidence type="ECO:0000256" key="3">
    <source>
        <dbReference type="ARBA" id="ARBA00012098"/>
    </source>
</evidence>
<dbReference type="SUPFAM" id="SSF51182">
    <property type="entry name" value="RmlC-like cupins"/>
    <property type="match status" value="1"/>
</dbReference>
<dbReference type="NCBIfam" id="TIGR01221">
    <property type="entry name" value="rmlC"/>
    <property type="match status" value="1"/>
</dbReference>
<dbReference type="Gene3D" id="2.60.120.10">
    <property type="entry name" value="Jelly Rolls"/>
    <property type="match status" value="1"/>
</dbReference>
<comment type="caution">
    <text evidence="6">The sequence shown here is derived from an EMBL/GenBank/DDBJ whole genome shotgun (WGS) entry which is preliminary data.</text>
</comment>
<comment type="subunit">
    <text evidence="5">Homodimer.</text>
</comment>
<dbReference type="InterPro" id="IPR014710">
    <property type="entry name" value="RmlC-like_jellyroll"/>
</dbReference>
<dbReference type="InterPro" id="IPR011051">
    <property type="entry name" value="RmlC_Cupin_sf"/>
</dbReference>
<comment type="catalytic activity">
    <reaction evidence="1 5">
        <text>dTDP-4-dehydro-6-deoxy-alpha-D-glucose = dTDP-4-dehydro-beta-L-rhamnose</text>
        <dbReference type="Rhea" id="RHEA:16969"/>
        <dbReference type="ChEBI" id="CHEBI:57649"/>
        <dbReference type="ChEBI" id="CHEBI:62830"/>
        <dbReference type="EC" id="5.1.3.13"/>
    </reaction>
</comment>
<accession>A0ABQ2PJN9</accession>
<evidence type="ECO:0000256" key="1">
    <source>
        <dbReference type="ARBA" id="ARBA00001298"/>
    </source>
</evidence>
<evidence type="ECO:0000256" key="2">
    <source>
        <dbReference type="ARBA" id="ARBA00001997"/>
    </source>
</evidence>
<dbReference type="PANTHER" id="PTHR21047:SF2">
    <property type="entry name" value="THYMIDINE DIPHOSPHO-4-KETO-RHAMNOSE 3,5-EPIMERASE"/>
    <property type="match status" value="1"/>
</dbReference>
<organism evidence="6 7">
    <name type="scientific">Silvimonas amylolytica</name>
    <dbReference type="NCBI Taxonomy" id="449663"/>
    <lineage>
        <taxon>Bacteria</taxon>
        <taxon>Pseudomonadati</taxon>
        <taxon>Pseudomonadota</taxon>
        <taxon>Betaproteobacteria</taxon>
        <taxon>Neisseriales</taxon>
        <taxon>Chitinibacteraceae</taxon>
        <taxon>Silvimonas</taxon>
    </lineage>
</organism>
<dbReference type="InterPro" id="IPR000888">
    <property type="entry name" value="RmlC-like"/>
</dbReference>
<keyword evidence="5" id="KW-0413">Isomerase</keyword>
<evidence type="ECO:0000313" key="7">
    <source>
        <dbReference type="Proteomes" id="UP000621859"/>
    </source>
</evidence>
<dbReference type="EMBL" id="BMLY01000002">
    <property type="protein sequence ID" value="GGP25446.1"/>
    <property type="molecule type" value="Genomic_DNA"/>
</dbReference>
<evidence type="ECO:0000313" key="6">
    <source>
        <dbReference type="EMBL" id="GGP25446.1"/>
    </source>
</evidence>
<name>A0ABQ2PJN9_9NEIS</name>
<dbReference type="EC" id="5.1.3.13" evidence="3 5"/>